<dbReference type="InterPro" id="IPR045854">
    <property type="entry name" value="NO2/SO3_Rdtase_4Fe4S_sf"/>
</dbReference>
<dbReference type="OrthoDB" id="3189055at2"/>
<keyword evidence="4" id="KW-0479">Metal-binding</keyword>
<evidence type="ECO:0000256" key="1">
    <source>
        <dbReference type="ARBA" id="ARBA00001929"/>
    </source>
</evidence>
<evidence type="ECO:0000313" key="10">
    <source>
        <dbReference type="EMBL" id="SIT16293.1"/>
    </source>
</evidence>
<dbReference type="InterPro" id="IPR045169">
    <property type="entry name" value="NO2/SO3_Rdtase_4Fe4S_prot"/>
</dbReference>
<name>A0A1N7Q077_9GAMM</name>
<organism evidence="10 11">
    <name type="scientific">Thalassolituus maritimus</name>
    <dbReference type="NCBI Taxonomy" id="484498"/>
    <lineage>
        <taxon>Bacteria</taxon>
        <taxon>Pseudomonadati</taxon>
        <taxon>Pseudomonadota</taxon>
        <taxon>Gammaproteobacteria</taxon>
        <taxon>Oceanospirillales</taxon>
        <taxon>Oceanospirillaceae</taxon>
        <taxon>Thalassolituus</taxon>
    </lineage>
</organism>
<dbReference type="GO" id="GO:0000103">
    <property type="term" value="P:sulfate assimilation"/>
    <property type="evidence" value="ECO:0007669"/>
    <property type="project" value="TreeGrafter"/>
</dbReference>
<dbReference type="GO" id="GO:0046872">
    <property type="term" value="F:metal ion binding"/>
    <property type="evidence" value="ECO:0007669"/>
    <property type="project" value="UniProtKB-KW"/>
</dbReference>
<keyword evidence="7" id="KW-0411">Iron-sulfur</keyword>
<dbReference type="InterPro" id="IPR036136">
    <property type="entry name" value="Nit/Sulf_reduc_fer-like_dom_sf"/>
</dbReference>
<evidence type="ECO:0000256" key="6">
    <source>
        <dbReference type="ARBA" id="ARBA00023004"/>
    </source>
</evidence>
<dbReference type="RefSeq" id="WP_068443540.1">
    <property type="nucleotide sequence ID" value="NZ_FTOH01000012.1"/>
</dbReference>
<evidence type="ECO:0000256" key="7">
    <source>
        <dbReference type="ARBA" id="ARBA00023014"/>
    </source>
</evidence>
<evidence type="ECO:0000256" key="5">
    <source>
        <dbReference type="ARBA" id="ARBA00023002"/>
    </source>
</evidence>
<dbReference type="SUPFAM" id="SSF55124">
    <property type="entry name" value="Nitrite/Sulfite reductase N-terminal domain-like"/>
    <property type="match status" value="2"/>
</dbReference>
<dbReference type="SUPFAM" id="SSF56014">
    <property type="entry name" value="Nitrite and sulphite reductase 4Fe-4S domain-like"/>
    <property type="match status" value="2"/>
</dbReference>
<reference evidence="11" key="1">
    <citation type="submission" date="2017-01" db="EMBL/GenBank/DDBJ databases">
        <authorList>
            <person name="Varghese N."/>
            <person name="Submissions S."/>
        </authorList>
    </citation>
    <scope>NUCLEOTIDE SEQUENCE [LARGE SCALE GENOMIC DNA]</scope>
    <source>
        <strain evidence="11">DSM 24913</strain>
    </source>
</reference>
<dbReference type="GO" id="GO:0016002">
    <property type="term" value="F:sulfite reductase activity"/>
    <property type="evidence" value="ECO:0007669"/>
    <property type="project" value="TreeGrafter"/>
</dbReference>
<dbReference type="AlphaFoldDB" id="A0A1N7Q077"/>
<dbReference type="GO" id="GO:0009337">
    <property type="term" value="C:sulfite reductase complex (NADPH)"/>
    <property type="evidence" value="ECO:0007669"/>
    <property type="project" value="TreeGrafter"/>
</dbReference>
<dbReference type="PANTHER" id="PTHR11493">
    <property type="entry name" value="SULFITE REDUCTASE [NADPH] SUBUNIT BETA-RELATED"/>
    <property type="match status" value="1"/>
</dbReference>
<keyword evidence="5" id="KW-0560">Oxidoreductase</keyword>
<dbReference type="Gene3D" id="3.90.480.20">
    <property type="match status" value="2"/>
</dbReference>
<dbReference type="InterPro" id="IPR005117">
    <property type="entry name" value="NiRdtase/SiRdtase_haem-b_fer"/>
</dbReference>
<evidence type="ECO:0000256" key="3">
    <source>
        <dbReference type="ARBA" id="ARBA00022485"/>
    </source>
</evidence>
<proteinExistence type="predicted"/>
<dbReference type="Proteomes" id="UP000185639">
    <property type="component" value="Unassembled WGS sequence"/>
</dbReference>
<keyword evidence="6" id="KW-0408">Iron</keyword>
<feature type="domain" description="Nitrite/Sulfite reductase ferredoxin-like" evidence="9">
    <location>
        <begin position="345"/>
        <end position="399"/>
    </location>
</feature>
<dbReference type="Pfam" id="PF01077">
    <property type="entry name" value="NIR_SIR"/>
    <property type="match status" value="2"/>
</dbReference>
<evidence type="ECO:0000313" key="11">
    <source>
        <dbReference type="Proteomes" id="UP000185639"/>
    </source>
</evidence>
<feature type="domain" description="Nitrite/sulphite reductase 4Fe-4S" evidence="8">
    <location>
        <begin position="119"/>
        <end position="274"/>
    </location>
</feature>
<comment type="cofactor">
    <cofactor evidence="2">
        <name>[4Fe-4S] cluster</name>
        <dbReference type="ChEBI" id="CHEBI:49883"/>
    </cofactor>
</comment>
<comment type="cofactor">
    <cofactor evidence="1">
        <name>siroheme</name>
        <dbReference type="ChEBI" id="CHEBI:60052"/>
    </cofactor>
</comment>
<dbReference type="Gene3D" id="3.30.413.10">
    <property type="entry name" value="Sulfite Reductase Hemoprotein, domain 1"/>
    <property type="match status" value="2"/>
</dbReference>
<dbReference type="GO" id="GO:0050311">
    <property type="term" value="F:sulfite reductase (ferredoxin) activity"/>
    <property type="evidence" value="ECO:0007669"/>
    <property type="project" value="TreeGrafter"/>
</dbReference>
<keyword evidence="11" id="KW-1185">Reference proteome</keyword>
<evidence type="ECO:0000256" key="2">
    <source>
        <dbReference type="ARBA" id="ARBA00001966"/>
    </source>
</evidence>
<keyword evidence="3" id="KW-0004">4Fe-4S</keyword>
<accession>A0A1N7Q077</accession>
<protein>
    <submittedName>
        <fullName evidence="10">Sulfite reductase (NADPH) hemoprotein beta-component</fullName>
    </submittedName>
</protein>
<dbReference type="InterPro" id="IPR006067">
    <property type="entry name" value="NO2/SO3_Rdtase_4Fe4S_dom"/>
</dbReference>
<dbReference type="GO" id="GO:0051539">
    <property type="term" value="F:4 iron, 4 sulfur cluster binding"/>
    <property type="evidence" value="ECO:0007669"/>
    <property type="project" value="UniProtKB-KW"/>
</dbReference>
<dbReference type="STRING" id="484498.SAMN05421686_11284"/>
<dbReference type="Pfam" id="PF03460">
    <property type="entry name" value="NIR_SIR_ferr"/>
    <property type="match status" value="2"/>
</dbReference>
<evidence type="ECO:0000256" key="4">
    <source>
        <dbReference type="ARBA" id="ARBA00022723"/>
    </source>
</evidence>
<dbReference type="EMBL" id="FTOH01000012">
    <property type="protein sequence ID" value="SIT16293.1"/>
    <property type="molecule type" value="Genomic_DNA"/>
</dbReference>
<dbReference type="GO" id="GO:0020037">
    <property type="term" value="F:heme binding"/>
    <property type="evidence" value="ECO:0007669"/>
    <property type="project" value="InterPro"/>
</dbReference>
<feature type="domain" description="Nitrite/sulphite reductase 4Fe-4S" evidence="8">
    <location>
        <begin position="413"/>
        <end position="552"/>
    </location>
</feature>
<gene>
    <name evidence="10" type="ORF">SAMN05421686_11284</name>
</gene>
<evidence type="ECO:0000259" key="9">
    <source>
        <dbReference type="Pfam" id="PF03460"/>
    </source>
</evidence>
<sequence>MYVYDQYDQQLLNERVAQFKGQMERYLDGKISEEEFLPLRLQNGIYVQRYAPMLRVAVPYGALNSAQVRKLAYVARTYDKGYAHISTRQNVQFNWPELEQCPQILADLAEVQMHAVQTSGNCIRNTTTDEYAGVIAEEIVDPRPYCEIIRQWSTFHPEFAFLPRKFKIAVNAVPGQDRAAITMHDIGINIVKNDAGDIGYRVLVGGGLGRTPILGEEICAFLPEEDLLAYLDAVIRVYNQFGRRDNKYKARIKILVKALGVDRMRELVEEEFNRLKDGEGKLTQAELERVKQHFIDPEYKTLSDNPVELTAAKEENKAFSRWMERNVRQHKKAGYAVVTLTLKQIGTPPGDITAEQLDQVADLADEYSFGELRSTHNQNLVLADVEQTELFGLWQKLKSLGMATPTLGLLTDMICCPGGDFCALANAKSIPVAEAIQARFENLDYLWDLGEIDLNISGCMNACGHHHVGNIGVLGVDKKGEEFYQVSLGGNSGGNDADGSSLGKILGPSFAREAMPDVIAKILDFYVDQRTDGESFLEVYRRVGHTPFKEAVYGKPD</sequence>
<evidence type="ECO:0000259" key="8">
    <source>
        <dbReference type="Pfam" id="PF01077"/>
    </source>
</evidence>
<dbReference type="PANTHER" id="PTHR11493:SF47">
    <property type="entry name" value="SULFITE REDUCTASE [NADPH] SUBUNIT BETA"/>
    <property type="match status" value="1"/>
</dbReference>
<feature type="domain" description="Nitrite/Sulfite reductase ferredoxin-like" evidence="9">
    <location>
        <begin position="53"/>
        <end position="111"/>
    </location>
</feature>